<sequence length="102" mass="12009">MWKTECNTSERCIAEEKEYLKKRYNKPKKEHDFREGYQVLVPTLNLNNIKGLKKLRDSFVVPLTLIRLIGETAVEVKLRGILQETTSVPRECSQTISQDWQR</sequence>
<evidence type="ECO:0000313" key="1">
    <source>
        <dbReference type="EMBL" id="MBW0485214.1"/>
    </source>
</evidence>
<organism evidence="1 2">
    <name type="scientific">Austropuccinia psidii MF-1</name>
    <dbReference type="NCBI Taxonomy" id="1389203"/>
    <lineage>
        <taxon>Eukaryota</taxon>
        <taxon>Fungi</taxon>
        <taxon>Dikarya</taxon>
        <taxon>Basidiomycota</taxon>
        <taxon>Pucciniomycotina</taxon>
        <taxon>Pucciniomycetes</taxon>
        <taxon>Pucciniales</taxon>
        <taxon>Sphaerophragmiaceae</taxon>
        <taxon>Austropuccinia</taxon>
    </lineage>
</organism>
<proteinExistence type="predicted"/>
<comment type="caution">
    <text evidence="1">The sequence shown here is derived from an EMBL/GenBank/DDBJ whole genome shotgun (WGS) entry which is preliminary data.</text>
</comment>
<dbReference type="AlphaFoldDB" id="A0A9Q3H053"/>
<dbReference type="EMBL" id="AVOT02008060">
    <property type="protein sequence ID" value="MBW0485214.1"/>
    <property type="molecule type" value="Genomic_DNA"/>
</dbReference>
<accession>A0A9Q3H053</accession>
<reference evidence="1" key="1">
    <citation type="submission" date="2021-03" db="EMBL/GenBank/DDBJ databases">
        <title>Draft genome sequence of rust myrtle Austropuccinia psidii MF-1, a brazilian biotype.</title>
        <authorList>
            <person name="Quecine M.C."/>
            <person name="Pachon D.M.R."/>
            <person name="Bonatelli M.L."/>
            <person name="Correr F.H."/>
            <person name="Franceschini L.M."/>
            <person name="Leite T.F."/>
            <person name="Margarido G.R.A."/>
            <person name="Almeida C.A."/>
            <person name="Ferrarezi J.A."/>
            <person name="Labate C.A."/>
        </authorList>
    </citation>
    <scope>NUCLEOTIDE SEQUENCE</scope>
    <source>
        <strain evidence="1">MF-1</strain>
    </source>
</reference>
<keyword evidence="2" id="KW-1185">Reference proteome</keyword>
<dbReference type="OrthoDB" id="3341476at2759"/>
<protein>
    <submittedName>
        <fullName evidence="1">Uncharacterized protein</fullName>
    </submittedName>
</protein>
<name>A0A9Q3H053_9BASI</name>
<gene>
    <name evidence="1" type="ORF">O181_024929</name>
</gene>
<dbReference type="Proteomes" id="UP000765509">
    <property type="component" value="Unassembled WGS sequence"/>
</dbReference>
<evidence type="ECO:0000313" key="2">
    <source>
        <dbReference type="Proteomes" id="UP000765509"/>
    </source>
</evidence>